<feature type="compositionally biased region" description="Low complexity" evidence="1">
    <location>
        <begin position="94"/>
        <end position="106"/>
    </location>
</feature>
<dbReference type="AlphaFoldDB" id="A0AAE8SK58"/>
<evidence type="ECO:0000313" key="2">
    <source>
        <dbReference type="EMBL" id="SPJ80259.1"/>
    </source>
</evidence>
<sequence length="473" mass="52051">MSNEKLRLLGHFLIAFTDGQINSLPIDNPLPIEDRLAAGILTACTPIVEEIPEEYWNCIRQNILPCSKPQPKAPRSRKLKNAASSQVSREPKEVSQSSGASVSKASLPAPISNTEALSAGPVSSSVGPKAISAQISAAAKDTSEEMEEHRCSSDDLELWTKSPKKFFSPKGIDIETVQVFSYLSAIRESEVLNRFRWRFVLRQLYISKEAWGPLPPYLFRQKVGLDSDGVSPTSYYDWLKEGRIYFLLSLEKGVGVLFSKLKPRHEITRLALPKAQKRSCADSNTKAVSQYKDDANKCIKNFTASEVKILGDRYENAAKNIATFLEELHKKAGILNGPTSKRSRHTLDSATENDPLYDASEGLRRNSAPEAIGGGNGGPELQEAYVYDSAAEPKHQACMPGSPGCDIHPHGRHDQENATQSSIGSFTISNNADDPVTAFDMLHMVEFGLISDPTWESCWNLGTSMFCSPELEA</sequence>
<protein>
    <submittedName>
        <fullName evidence="2">Uncharacterized protein</fullName>
    </submittedName>
</protein>
<evidence type="ECO:0000313" key="3">
    <source>
        <dbReference type="Proteomes" id="UP001187734"/>
    </source>
</evidence>
<gene>
    <name evidence="2" type="ORF">FTOL_08651</name>
</gene>
<reference evidence="2" key="1">
    <citation type="submission" date="2018-03" db="EMBL/GenBank/DDBJ databases">
        <authorList>
            <person name="Guldener U."/>
        </authorList>
    </citation>
    <scope>NUCLEOTIDE SEQUENCE</scope>
</reference>
<organism evidence="2 3">
    <name type="scientific">Fusarium torulosum</name>
    <dbReference type="NCBI Taxonomy" id="33205"/>
    <lineage>
        <taxon>Eukaryota</taxon>
        <taxon>Fungi</taxon>
        <taxon>Dikarya</taxon>
        <taxon>Ascomycota</taxon>
        <taxon>Pezizomycotina</taxon>
        <taxon>Sordariomycetes</taxon>
        <taxon>Hypocreomycetidae</taxon>
        <taxon>Hypocreales</taxon>
        <taxon>Nectriaceae</taxon>
        <taxon>Fusarium</taxon>
    </lineage>
</organism>
<feature type="region of interest" description="Disordered" evidence="1">
    <location>
        <begin position="335"/>
        <end position="380"/>
    </location>
</feature>
<dbReference type="EMBL" id="ONZP01000306">
    <property type="protein sequence ID" value="SPJ80259.1"/>
    <property type="molecule type" value="Genomic_DNA"/>
</dbReference>
<proteinExistence type="predicted"/>
<comment type="caution">
    <text evidence="2">The sequence shown here is derived from an EMBL/GenBank/DDBJ whole genome shotgun (WGS) entry which is preliminary data.</text>
</comment>
<accession>A0AAE8SK58</accession>
<name>A0AAE8SK58_9HYPO</name>
<dbReference type="Proteomes" id="UP001187734">
    <property type="component" value="Unassembled WGS sequence"/>
</dbReference>
<evidence type="ECO:0000256" key="1">
    <source>
        <dbReference type="SAM" id="MobiDB-lite"/>
    </source>
</evidence>
<feature type="region of interest" description="Disordered" evidence="1">
    <location>
        <begin position="67"/>
        <end position="106"/>
    </location>
</feature>
<keyword evidence="3" id="KW-1185">Reference proteome</keyword>